<keyword evidence="3" id="KW-1185">Reference proteome</keyword>
<dbReference type="Proteomes" id="UP001501676">
    <property type="component" value="Unassembled WGS sequence"/>
</dbReference>
<proteinExistence type="predicted"/>
<evidence type="ECO:0000313" key="2">
    <source>
        <dbReference type="EMBL" id="GAA3386358.1"/>
    </source>
</evidence>
<comment type="caution">
    <text evidence="2">The sequence shown here is derived from an EMBL/GenBank/DDBJ whole genome shotgun (WGS) entry which is preliminary data.</text>
</comment>
<sequence length="287" mass="29941">MVADSASAAAAAQPRPVGATTAELRERIARLAWTRARTATLRRPIGRASDLAAGHELDPAVELPIVAELRPLLPAGWGGLRRGATVAVPGSTSLLFALLAGVQRAGGWVAAAGVRELGIVAASESRVDLSRFALVPDPGPDWPTIIAALIDGLDTVVVTPPPGPVPLRVARSLTARARHQGSLLLSTTDQWPETDLTLQVTGRTWSGIGRGHGRLRGQHVTVRATGRRQADRPRTVTTAMPPPSLLAPQPDPPLNRPAPADAPFGADRAAPSLRRVATGTDGGAPRR</sequence>
<dbReference type="RefSeq" id="WP_345728064.1">
    <property type="nucleotide sequence ID" value="NZ_BAAAYN010000016.1"/>
</dbReference>
<gene>
    <name evidence="2" type="ORF">GCM10020369_23340</name>
</gene>
<organism evidence="2 3">
    <name type="scientific">Cryptosporangium minutisporangium</name>
    <dbReference type="NCBI Taxonomy" id="113569"/>
    <lineage>
        <taxon>Bacteria</taxon>
        <taxon>Bacillati</taxon>
        <taxon>Actinomycetota</taxon>
        <taxon>Actinomycetes</taxon>
        <taxon>Cryptosporangiales</taxon>
        <taxon>Cryptosporangiaceae</taxon>
        <taxon>Cryptosporangium</taxon>
    </lineage>
</organism>
<evidence type="ECO:0000313" key="3">
    <source>
        <dbReference type="Proteomes" id="UP001501676"/>
    </source>
</evidence>
<feature type="region of interest" description="Disordered" evidence="1">
    <location>
        <begin position="209"/>
        <end position="287"/>
    </location>
</feature>
<feature type="compositionally biased region" description="Pro residues" evidence="1">
    <location>
        <begin position="240"/>
        <end position="256"/>
    </location>
</feature>
<accession>A0ABP6SX52</accession>
<dbReference type="EMBL" id="BAAAYN010000016">
    <property type="protein sequence ID" value="GAA3386358.1"/>
    <property type="molecule type" value="Genomic_DNA"/>
</dbReference>
<evidence type="ECO:0000256" key="1">
    <source>
        <dbReference type="SAM" id="MobiDB-lite"/>
    </source>
</evidence>
<name>A0ABP6SX52_9ACTN</name>
<evidence type="ECO:0008006" key="4">
    <source>
        <dbReference type="Google" id="ProtNLM"/>
    </source>
</evidence>
<reference evidence="3" key="1">
    <citation type="journal article" date="2019" name="Int. J. Syst. Evol. Microbiol.">
        <title>The Global Catalogue of Microorganisms (GCM) 10K type strain sequencing project: providing services to taxonomists for standard genome sequencing and annotation.</title>
        <authorList>
            <consortium name="The Broad Institute Genomics Platform"/>
            <consortium name="The Broad Institute Genome Sequencing Center for Infectious Disease"/>
            <person name="Wu L."/>
            <person name="Ma J."/>
        </authorList>
    </citation>
    <scope>NUCLEOTIDE SEQUENCE [LARGE SCALE GENOMIC DNA]</scope>
    <source>
        <strain evidence="3">JCM 9458</strain>
    </source>
</reference>
<protein>
    <recommendedName>
        <fullName evidence="4">Recombinase A</fullName>
    </recommendedName>
</protein>